<evidence type="ECO:0000256" key="3">
    <source>
        <dbReference type="ARBA" id="ARBA00022692"/>
    </source>
</evidence>
<reference evidence="11" key="1">
    <citation type="journal article" date="2016" name="Gigascience">
        <title>De novo construction of an expanded transcriptome assembly for the western tarnished plant bug, Lygus hesperus.</title>
        <authorList>
            <person name="Tassone E.E."/>
            <person name="Geib S.M."/>
            <person name="Hall B."/>
            <person name="Fabrick J.A."/>
            <person name="Brent C.S."/>
            <person name="Hull J.J."/>
        </authorList>
    </citation>
    <scope>NUCLEOTIDE SEQUENCE</scope>
</reference>
<keyword evidence="7" id="KW-0496">Mitochondrion</keyword>
<evidence type="ECO:0000256" key="6">
    <source>
        <dbReference type="ARBA" id="ARBA00022989"/>
    </source>
</evidence>
<name>A0A146LKV5_LYGHE</name>
<evidence type="ECO:0000313" key="11">
    <source>
        <dbReference type="EMBL" id="JAQ08079.1"/>
    </source>
</evidence>
<keyword evidence="3 9" id="KW-0812">Transmembrane</keyword>
<evidence type="ECO:0000256" key="2">
    <source>
        <dbReference type="ARBA" id="ARBA00006375"/>
    </source>
</evidence>
<gene>
    <name evidence="11" type="primary">Mtch2_0</name>
    <name evidence="11" type="ORF">g.51074</name>
</gene>
<evidence type="ECO:0000256" key="1">
    <source>
        <dbReference type="ARBA" id="ARBA00004374"/>
    </source>
</evidence>
<evidence type="ECO:0000256" key="9">
    <source>
        <dbReference type="PROSITE-ProRule" id="PRU00282"/>
    </source>
</evidence>
<evidence type="ECO:0000256" key="10">
    <source>
        <dbReference type="RuleBase" id="RU000488"/>
    </source>
</evidence>
<keyword evidence="5" id="KW-1000">Mitochondrion outer membrane</keyword>
<dbReference type="PANTHER" id="PTHR10780:SF18">
    <property type="entry name" value="LD43650P"/>
    <property type="match status" value="1"/>
</dbReference>
<dbReference type="AlphaFoldDB" id="A0A146LKV5"/>
<protein>
    <submittedName>
        <fullName evidence="11">Mitochondrial carrier 2</fullName>
    </submittedName>
</protein>
<dbReference type="InterPro" id="IPR023395">
    <property type="entry name" value="MCP_dom_sf"/>
</dbReference>
<comment type="subcellular location">
    <subcellularLocation>
        <location evidence="1">Mitochondrion outer membrane</location>
        <topology evidence="1">Multi-pass membrane protein</topology>
    </subcellularLocation>
</comment>
<dbReference type="InterPro" id="IPR018108">
    <property type="entry name" value="MCP_transmembrane"/>
</dbReference>
<keyword evidence="8 9" id="KW-0472">Membrane</keyword>
<feature type="repeat" description="Solcar" evidence="9">
    <location>
        <begin position="12"/>
        <end position="105"/>
    </location>
</feature>
<dbReference type="EMBL" id="GDHC01010550">
    <property type="protein sequence ID" value="JAQ08079.1"/>
    <property type="molecule type" value="Transcribed_RNA"/>
</dbReference>
<proteinExistence type="inferred from homology"/>
<dbReference type="Pfam" id="PF00153">
    <property type="entry name" value="Mito_carr"/>
    <property type="match status" value="2"/>
</dbReference>
<feature type="repeat" description="Solcar" evidence="9">
    <location>
        <begin position="168"/>
        <end position="256"/>
    </location>
</feature>
<dbReference type="PANTHER" id="PTHR10780">
    <property type="entry name" value="MITOCHONDRIAL CARRIER HOMOLOG"/>
    <property type="match status" value="1"/>
</dbReference>
<dbReference type="Gene3D" id="1.50.40.10">
    <property type="entry name" value="Mitochondrial carrier domain"/>
    <property type="match status" value="1"/>
</dbReference>
<dbReference type="GO" id="GO:0005741">
    <property type="term" value="C:mitochondrial outer membrane"/>
    <property type="evidence" value="ECO:0007669"/>
    <property type="project" value="UniProtKB-SubCell"/>
</dbReference>
<keyword evidence="4" id="KW-0677">Repeat</keyword>
<evidence type="ECO:0000256" key="7">
    <source>
        <dbReference type="ARBA" id="ARBA00023128"/>
    </source>
</evidence>
<accession>A0A146LKV5</accession>
<keyword evidence="10" id="KW-0813">Transport</keyword>
<sequence>MTDVQAPTMPLSTYGLRLLAVNIIGHPLDYVRFLIQIGHEPLPPYPAKTIFGKSIMRLPSILKYVEYIKSRDGWLGLYRGLVPKVLGHVLGSGAAITTTDHLKLKGGRNCMDDPSFTEKQRFVGSLFQCQASYINNSCLPSMYDEWQSMMNELNFQDVASEISWLKFEFLILTLQKSVVERVVFISVSHPFITISARMMASFVGGEEAYSGMFSAVRQIFKEDGLVGFFSGYLPRLIGDIAAVVISTVVVYSINNYIVKEKDLQTLTGAAFGYYINSQAHPFAVVSSCMTVNNTSLQAGNPPNMLPFKSWISCWKHLKLNNQLQRGSALFFRAYNGEPAGSLQLLLD</sequence>
<evidence type="ECO:0000256" key="5">
    <source>
        <dbReference type="ARBA" id="ARBA00022787"/>
    </source>
</evidence>
<evidence type="ECO:0000256" key="4">
    <source>
        <dbReference type="ARBA" id="ARBA00022737"/>
    </source>
</evidence>
<organism evidence="11">
    <name type="scientific">Lygus hesperus</name>
    <name type="common">Western plant bug</name>
    <dbReference type="NCBI Taxonomy" id="30085"/>
    <lineage>
        <taxon>Eukaryota</taxon>
        <taxon>Metazoa</taxon>
        <taxon>Ecdysozoa</taxon>
        <taxon>Arthropoda</taxon>
        <taxon>Hexapoda</taxon>
        <taxon>Insecta</taxon>
        <taxon>Pterygota</taxon>
        <taxon>Neoptera</taxon>
        <taxon>Paraneoptera</taxon>
        <taxon>Hemiptera</taxon>
        <taxon>Heteroptera</taxon>
        <taxon>Panheteroptera</taxon>
        <taxon>Cimicomorpha</taxon>
        <taxon>Miridae</taxon>
        <taxon>Mirini</taxon>
        <taxon>Lygus</taxon>
    </lineage>
</organism>
<dbReference type="PROSITE" id="PS50920">
    <property type="entry name" value="SOLCAR"/>
    <property type="match status" value="2"/>
</dbReference>
<evidence type="ECO:0000256" key="8">
    <source>
        <dbReference type="ARBA" id="ARBA00023136"/>
    </source>
</evidence>
<comment type="similarity">
    <text evidence="2 10">Belongs to the mitochondrial carrier (TC 2.A.29) family.</text>
</comment>
<dbReference type="SUPFAM" id="SSF103506">
    <property type="entry name" value="Mitochondrial carrier"/>
    <property type="match status" value="1"/>
</dbReference>
<keyword evidence="6" id="KW-1133">Transmembrane helix</keyword>